<reference evidence="2" key="1">
    <citation type="submission" date="2023-07" db="EMBL/GenBank/DDBJ databases">
        <title>Chromosome-level genome assembly of Artemia franciscana.</title>
        <authorList>
            <person name="Jo E."/>
        </authorList>
    </citation>
    <scope>NUCLEOTIDE SEQUENCE</scope>
    <source>
        <tissue evidence="2">Whole body</tissue>
    </source>
</reference>
<evidence type="ECO:0000313" key="3">
    <source>
        <dbReference type="Proteomes" id="UP001187531"/>
    </source>
</evidence>
<comment type="caution">
    <text evidence="2">The sequence shown here is derived from an EMBL/GenBank/DDBJ whole genome shotgun (WGS) entry which is preliminary data.</text>
</comment>
<proteinExistence type="predicted"/>
<name>A0AA88HRA3_ARTSF</name>
<dbReference type="AlphaFoldDB" id="A0AA88HRA3"/>
<organism evidence="2 3">
    <name type="scientific">Artemia franciscana</name>
    <name type="common">Brine shrimp</name>
    <name type="synonym">Artemia sanfranciscana</name>
    <dbReference type="NCBI Taxonomy" id="6661"/>
    <lineage>
        <taxon>Eukaryota</taxon>
        <taxon>Metazoa</taxon>
        <taxon>Ecdysozoa</taxon>
        <taxon>Arthropoda</taxon>
        <taxon>Crustacea</taxon>
        <taxon>Branchiopoda</taxon>
        <taxon>Anostraca</taxon>
        <taxon>Artemiidae</taxon>
        <taxon>Artemia</taxon>
    </lineage>
</organism>
<feature type="region of interest" description="Disordered" evidence="1">
    <location>
        <begin position="15"/>
        <end position="51"/>
    </location>
</feature>
<sequence>MRSLIFVNSVFSMKQANQKESSKSEKTRNRSRYDESDDSDGGFKRRATSLRRGRVITKGSDMQKFFSKSDNSEIQSTSNTRKLIRGWSCDRKVSNAERFEPSVPLPLPNETHRAKFEYINGTSQGYKHKLSAWNSARKPQVTFAEPTADKHGPSSLDAIQGPPPYHLALEHQQKKRRSLDLRNVKLEIVNDNRRLSKYSCSSEKIFCDYSDISGKNDTQNYQYLRKNVSVGKVLESPYWDLQSGDIKQQNQQKTFHDEFEENYISYGSNESSDSSLGFYRRRGNFLYQTLPRLWNESLKERGKLKILQLF</sequence>
<gene>
    <name evidence="2" type="ORF">QYM36_008683</name>
</gene>
<protein>
    <submittedName>
        <fullName evidence="2">Uncharacterized protein</fullName>
    </submittedName>
</protein>
<dbReference type="EMBL" id="JAVRJZ010000013">
    <property type="protein sequence ID" value="KAK2714200.1"/>
    <property type="molecule type" value="Genomic_DNA"/>
</dbReference>
<evidence type="ECO:0000256" key="1">
    <source>
        <dbReference type="SAM" id="MobiDB-lite"/>
    </source>
</evidence>
<evidence type="ECO:0000313" key="2">
    <source>
        <dbReference type="EMBL" id="KAK2714200.1"/>
    </source>
</evidence>
<dbReference type="Proteomes" id="UP001187531">
    <property type="component" value="Unassembled WGS sequence"/>
</dbReference>
<accession>A0AA88HRA3</accession>
<keyword evidence="3" id="KW-1185">Reference proteome</keyword>
<feature type="compositionally biased region" description="Basic and acidic residues" evidence="1">
    <location>
        <begin position="20"/>
        <end position="34"/>
    </location>
</feature>